<dbReference type="Pfam" id="PF07800">
    <property type="entry name" value="DUF1644"/>
    <property type="match status" value="1"/>
</dbReference>
<proteinExistence type="predicted"/>
<dbReference type="EMBL" id="KZ503020">
    <property type="protein sequence ID" value="PKU69585.1"/>
    <property type="molecule type" value="Genomic_DNA"/>
</dbReference>
<evidence type="ECO:0000313" key="2">
    <source>
        <dbReference type="EMBL" id="PKU69585.1"/>
    </source>
</evidence>
<evidence type="ECO:0000313" key="3">
    <source>
        <dbReference type="Proteomes" id="UP000233837"/>
    </source>
</evidence>
<keyword evidence="3" id="KW-1185">Reference proteome</keyword>
<gene>
    <name evidence="2" type="ORF">MA16_Dca012919</name>
</gene>
<dbReference type="PANTHER" id="PTHR31197">
    <property type="entry name" value="OS01G0612600 PROTEIN"/>
    <property type="match status" value="1"/>
</dbReference>
<sequence length="328" mass="36931">MVSRTSLKKLIDDDILLNSWEDATCPICLDVPHNGVLLHCSSYDKGCRPFLCDTDQTHSNCLTRFRTAFGVSETSECWNTNGINDSTQLIASDCESLPTCPLCRGEVAGWAIVKEARAYLNMKMRCCEEQHCSYVGNFAQLQSHMQLEHPHSHPSEIDPAHQLDWENFQQSSAIIDVLSTIHAEVPHGVVLGDYVIEYGNEDNEDDYDDFRDRGTKWWYSCILYQVFGKFRGSRNRGRSSRRDARRGHHRSTSVGSIEHSPSSADTSVYRFHEVEDEFPGMPGSGSHAVVSRGFVGGHRRSMNDLVSDRRTDGNYSGRTRRVCGEGEG</sequence>
<dbReference type="Gene3D" id="3.30.40.10">
    <property type="entry name" value="Zinc/RING finger domain, C3HC4 (zinc finger)"/>
    <property type="match status" value="1"/>
</dbReference>
<feature type="region of interest" description="Disordered" evidence="1">
    <location>
        <begin position="232"/>
        <end position="265"/>
    </location>
</feature>
<feature type="compositionally biased region" description="Polar residues" evidence="1">
    <location>
        <begin position="252"/>
        <end position="265"/>
    </location>
</feature>
<feature type="region of interest" description="Disordered" evidence="1">
    <location>
        <begin position="300"/>
        <end position="328"/>
    </location>
</feature>
<dbReference type="Proteomes" id="UP000233837">
    <property type="component" value="Unassembled WGS sequence"/>
</dbReference>
<feature type="compositionally biased region" description="Basic residues" evidence="1">
    <location>
        <begin position="232"/>
        <end position="251"/>
    </location>
</feature>
<accession>A0A2I0W1P9</accession>
<dbReference type="PANTHER" id="PTHR31197:SF4">
    <property type="entry name" value="OS02G0150900 PROTEIN"/>
    <property type="match status" value="1"/>
</dbReference>
<dbReference type="AlphaFoldDB" id="A0A2I0W1P9"/>
<reference evidence="2 3" key="2">
    <citation type="journal article" date="2017" name="Nature">
        <title>The Apostasia genome and the evolution of orchids.</title>
        <authorList>
            <person name="Zhang G.Q."/>
            <person name="Liu K.W."/>
            <person name="Li Z."/>
            <person name="Lohaus R."/>
            <person name="Hsiao Y.Y."/>
            <person name="Niu S.C."/>
            <person name="Wang J.Y."/>
            <person name="Lin Y.C."/>
            <person name="Xu Q."/>
            <person name="Chen L.J."/>
            <person name="Yoshida K."/>
            <person name="Fujiwara S."/>
            <person name="Wang Z.W."/>
            <person name="Zhang Y.Q."/>
            <person name="Mitsuda N."/>
            <person name="Wang M."/>
            <person name="Liu G.H."/>
            <person name="Pecoraro L."/>
            <person name="Huang H.X."/>
            <person name="Xiao X.J."/>
            <person name="Lin M."/>
            <person name="Wu X.Y."/>
            <person name="Wu W.L."/>
            <person name="Chen Y.Y."/>
            <person name="Chang S.B."/>
            <person name="Sakamoto S."/>
            <person name="Ohme-Takagi M."/>
            <person name="Yagi M."/>
            <person name="Zeng S.J."/>
            <person name="Shen C.Y."/>
            <person name="Yeh C.M."/>
            <person name="Luo Y.B."/>
            <person name="Tsai W.C."/>
            <person name="Van de Peer Y."/>
            <person name="Liu Z.J."/>
        </authorList>
    </citation>
    <scope>NUCLEOTIDE SEQUENCE [LARGE SCALE GENOMIC DNA]</scope>
    <source>
        <tissue evidence="2">The whole plant</tissue>
    </source>
</reference>
<dbReference type="InterPro" id="IPR013083">
    <property type="entry name" value="Znf_RING/FYVE/PHD"/>
</dbReference>
<dbReference type="InterPro" id="IPR012866">
    <property type="entry name" value="DUF1644"/>
</dbReference>
<protein>
    <submittedName>
        <fullName evidence="2">Uncharacterized protein</fullName>
    </submittedName>
</protein>
<reference evidence="2 3" key="1">
    <citation type="journal article" date="2016" name="Sci. Rep.">
        <title>The Dendrobium catenatum Lindl. genome sequence provides insights into polysaccharide synthase, floral development and adaptive evolution.</title>
        <authorList>
            <person name="Zhang G.Q."/>
            <person name="Xu Q."/>
            <person name="Bian C."/>
            <person name="Tsai W.C."/>
            <person name="Yeh C.M."/>
            <person name="Liu K.W."/>
            <person name="Yoshida K."/>
            <person name="Zhang L.S."/>
            <person name="Chang S.B."/>
            <person name="Chen F."/>
            <person name="Shi Y."/>
            <person name="Su Y.Y."/>
            <person name="Zhang Y.Q."/>
            <person name="Chen L.J."/>
            <person name="Yin Y."/>
            <person name="Lin M."/>
            <person name="Huang H."/>
            <person name="Deng H."/>
            <person name="Wang Z.W."/>
            <person name="Zhu S.L."/>
            <person name="Zhao X."/>
            <person name="Deng C."/>
            <person name="Niu S.C."/>
            <person name="Huang J."/>
            <person name="Wang M."/>
            <person name="Liu G.H."/>
            <person name="Yang H.J."/>
            <person name="Xiao X.J."/>
            <person name="Hsiao Y.Y."/>
            <person name="Wu W.L."/>
            <person name="Chen Y.Y."/>
            <person name="Mitsuda N."/>
            <person name="Ohme-Takagi M."/>
            <person name="Luo Y.B."/>
            <person name="Van de Peer Y."/>
            <person name="Liu Z.J."/>
        </authorList>
    </citation>
    <scope>NUCLEOTIDE SEQUENCE [LARGE SCALE GENOMIC DNA]</scope>
    <source>
        <tissue evidence="2">The whole plant</tissue>
    </source>
</reference>
<organism evidence="2 3">
    <name type="scientific">Dendrobium catenatum</name>
    <dbReference type="NCBI Taxonomy" id="906689"/>
    <lineage>
        <taxon>Eukaryota</taxon>
        <taxon>Viridiplantae</taxon>
        <taxon>Streptophyta</taxon>
        <taxon>Embryophyta</taxon>
        <taxon>Tracheophyta</taxon>
        <taxon>Spermatophyta</taxon>
        <taxon>Magnoliopsida</taxon>
        <taxon>Liliopsida</taxon>
        <taxon>Asparagales</taxon>
        <taxon>Orchidaceae</taxon>
        <taxon>Epidendroideae</taxon>
        <taxon>Malaxideae</taxon>
        <taxon>Dendrobiinae</taxon>
        <taxon>Dendrobium</taxon>
    </lineage>
</organism>
<name>A0A2I0W1P9_9ASPA</name>
<evidence type="ECO:0000256" key="1">
    <source>
        <dbReference type="SAM" id="MobiDB-lite"/>
    </source>
</evidence>